<accession>A0A1I5C8X4</accession>
<dbReference type="RefSeq" id="WP_090963745.1">
    <property type="nucleotide sequence ID" value="NZ_FOVG01000002.1"/>
</dbReference>
<sequence length="124" mass="14013">MNAIQFLTDESGNRTGAVIPIELFNKLMAGRHLDDVFEPLPYKAGSDDDETIPHDVMKISRRQSVPLHVAWRLHRQMSQEEVANKLGITQAGVSKLESRKKPHKQTLEKLAALYGCKTSQLYID</sequence>
<dbReference type="SUPFAM" id="SSF47413">
    <property type="entry name" value="lambda repressor-like DNA-binding domains"/>
    <property type="match status" value="1"/>
</dbReference>
<dbReference type="Proteomes" id="UP000198968">
    <property type="component" value="Unassembled WGS sequence"/>
</dbReference>
<proteinExistence type="predicted"/>
<feature type="domain" description="HTH cro/C1-type" evidence="1">
    <location>
        <begin position="70"/>
        <end position="121"/>
    </location>
</feature>
<dbReference type="AlphaFoldDB" id="A0A1I5C8X4"/>
<name>A0A1I5C8X4_9GAMM</name>
<evidence type="ECO:0000313" key="3">
    <source>
        <dbReference type="Proteomes" id="UP000198968"/>
    </source>
</evidence>
<dbReference type="InterPro" id="IPR010982">
    <property type="entry name" value="Lambda_DNA-bd_dom_sf"/>
</dbReference>
<dbReference type="Gene3D" id="1.10.260.40">
    <property type="entry name" value="lambda repressor-like DNA-binding domains"/>
    <property type="match status" value="1"/>
</dbReference>
<gene>
    <name evidence="2" type="ORF">SAMN05428971_2262</name>
</gene>
<organism evidence="2 3">
    <name type="scientific">Candidatus Pantoea varia</name>
    <dbReference type="NCBI Taxonomy" id="1881036"/>
    <lineage>
        <taxon>Bacteria</taxon>
        <taxon>Pseudomonadati</taxon>
        <taxon>Pseudomonadota</taxon>
        <taxon>Gammaproteobacteria</taxon>
        <taxon>Enterobacterales</taxon>
        <taxon>Erwiniaceae</taxon>
        <taxon>Pantoea</taxon>
    </lineage>
</organism>
<reference evidence="3" key="1">
    <citation type="submission" date="2016-10" db="EMBL/GenBank/DDBJ databases">
        <authorList>
            <person name="Varghese N."/>
            <person name="Submissions S."/>
        </authorList>
    </citation>
    <scope>NUCLEOTIDE SEQUENCE [LARGE SCALE GENOMIC DNA]</scope>
    <source>
        <strain evidence="3">OV426</strain>
    </source>
</reference>
<dbReference type="SMART" id="SM00530">
    <property type="entry name" value="HTH_XRE"/>
    <property type="match status" value="1"/>
</dbReference>
<dbReference type="Pfam" id="PF01381">
    <property type="entry name" value="HTH_3"/>
    <property type="match status" value="1"/>
</dbReference>
<evidence type="ECO:0000313" key="2">
    <source>
        <dbReference type="EMBL" id="SFN83485.1"/>
    </source>
</evidence>
<dbReference type="EMBL" id="FOVG01000002">
    <property type="protein sequence ID" value="SFN83485.1"/>
    <property type="molecule type" value="Genomic_DNA"/>
</dbReference>
<evidence type="ECO:0000259" key="1">
    <source>
        <dbReference type="PROSITE" id="PS50943"/>
    </source>
</evidence>
<dbReference type="PROSITE" id="PS50943">
    <property type="entry name" value="HTH_CROC1"/>
    <property type="match status" value="1"/>
</dbReference>
<dbReference type="InterPro" id="IPR001387">
    <property type="entry name" value="Cro/C1-type_HTH"/>
</dbReference>
<keyword evidence="3" id="KW-1185">Reference proteome</keyword>
<dbReference type="OrthoDB" id="5678898at2"/>
<protein>
    <submittedName>
        <fullName evidence="2">Helix-turn-helix</fullName>
    </submittedName>
</protein>
<dbReference type="CDD" id="cd00093">
    <property type="entry name" value="HTH_XRE"/>
    <property type="match status" value="1"/>
</dbReference>
<dbReference type="GO" id="GO:0003677">
    <property type="term" value="F:DNA binding"/>
    <property type="evidence" value="ECO:0007669"/>
    <property type="project" value="InterPro"/>
</dbReference>